<reference evidence="2 3" key="1">
    <citation type="submission" date="2019-02" db="EMBL/GenBank/DDBJ databases">
        <title>Deep-cultivation of Planctomycetes and their phenomic and genomic characterization uncovers novel biology.</title>
        <authorList>
            <person name="Wiegand S."/>
            <person name="Jogler M."/>
            <person name="Boedeker C."/>
            <person name="Pinto D."/>
            <person name="Vollmers J."/>
            <person name="Rivas-Marin E."/>
            <person name="Kohn T."/>
            <person name="Peeters S.H."/>
            <person name="Heuer A."/>
            <person name="Rast P."/>
            <person name="Oberbeckmann S."/>
            <person name="Bunk B."/>
            <person name="Jeske O."/>
            <person name="Meyerdierks A."/>
            <person name="Storesund J.E."/>
            <person name="Kallscheuer N."/>
            <person name="Luecker S."/>
            <person name="Lage O.M."/>
            <person name="Pohl T."/>
            <person name="Merkel B.J."/>
            <person name="Hornburger P."/>
            <person name="Mueller R.-W."/>
            <person name="Bruemmer F."/>
            <person name="Labrenz M."/>
            <person name="Spormann A.M."/>
            <person name="Op den Camp H."/>
            <person name="Overmann J."/>
            <person name="Amann R."/>
            <person name="Jetten M.S.M."/>
            <person name="Mascher T."/>
            <person name="Medema M.H."/>
            <person name="Devos D.P."/>
            <person name="Kaster A.-K."/>
            <person name="Ovreas L."/>
            <person name="Rohde M."/>
            <person name="Galperin M.Y."/>
            <person name="Jogler C."/>
        </authorList>
    </citation>
    <scope>NUCLEOTIDE SEQUENCE [LARGE SCALE GENOMIC DNA]</scope>
    <source>
        <strain evidence="2 3">Pla175</strain>
    </source>
</reference>
<dbReference type="KEGG" id="pnd:Pla175_40730"/>
<dbReference type="AlphaFoldDB" id="A0A518DGR4"/>
<evidence type="ECO:0000259" key="1">
    <source>
        <dbReference type="Pfam" id="PF04127"/>
    </source>
</evidence>
<dbReference type="Pfam" id="PF04127">
    <property type="entry name" value="DFP"/>
    <property type="match status" value="1"/>
</dbReference>
<keyword evidence="3" id="KW-1185">Reference proteome</keyword>
<protein>
    <submittedName>
        <fullName evidence="2">Coenzyme A biosynthesis bifunctional protein CoaBC</fullName>
    </submittedName>
</protein>
<accession>A0A518DGR4</accession>
<proteinExistence type="predicted"/>
<name>A0A518DGR4_9BACT</name>
<dbReference type="Proteomes" id="UP000317429">
    <property type="component" value="Chromosome"/>
</dbReference>
<dbReference type="GO" id="GO:0003824">
    <property type="term" value="F:catalytic activity"/>
    <property type="evidence" value="ECO:0007669"/>
    <property type="project" value="UniProtKB-ARBA"/>
</dbReference>
<dbReference type="EMBL" id="CP036291">
    <property type="protein sequence ID" value="QDU90664.1"/>
    <property type="molecule type" value="Genomic_DNA"/>
</dbReference>
<dbReference type="InterPro" id="IPR007085">
    <property type="entry name" value="DNA/pantothenate-metab_flavo_C"/>
</dbReference>
<dbReference type="Gene3D" id="3.40.50.10300">
    <property type="entry name" value="CoaB-like"/>
    <property type="match status" value="1"/>
</dbReference>
<gene>
    <name evidence="2" type="primary">coaBC_1</name>
    <name evidence="2" type="ORF">Pla175_40730</name>
</gene>
<dbReference type="InterPro" id="IPR035929">
    <property type="entry name" value="CoaB-like_sf"/>
</dbReference>
<sequence length="214" mass="22696">MALPHTLITSGPTRQHLDPVRYLTNASSGQMGAALAAAALELGHKVTVVSGPVEVEYPNLCRVVPVVSTEEMLAAAAELFEDADGLIGAAAPCDYRPEVVASQKISKTGAPLELHLVETDDIVATLAARKGARWVVGFALETDDHRLRAIAKLERKHCDLIVSNGAEAMRSSHNSVEVLAPDGSTVGRFEGLKTDVARGILSVIDSRLCRPASR</sequence>
<dbReference type="SUPFAM" id="SSF102645">
    <property type="entry name" value="CoaB-like"/>
    <property type="match status" value="1"/>
</dbReference>
<organism evidence="2 3">
    <name type="scientific">Pirellulimonas nuda</name>
    <dbReference type="NCBI Taxonomy" id="2528009"/>
    <lineage>
        <taxon>Bacteria</taxon>
        <taxon>Pseudomonadati</taxon>
        <taxon>Planctomycetota</taxon>
        <taxon>Planctomycetia</taxon>
        <taxon>Pirellulales</taxon>
        <taxon>Lacipirellulaceae</taxon>
        <taxon>Pirellulimonas</taxon>
    </lineage>
</organism>
<feature type="domain" description="DNA/pantothenate metabolism flavoprotein C-terminal" evidence="1">
    <location>
        <begin position="5"/>
        <end position="205"/>
    </location>
</feature>
<dbReference type="GO" id="GO:0015937">
    <property type="term" value="P:coenzyme A biosynthetic process"/>
    <property type="evidence" value="ECO:0007669"/>
    <property type="project" value="UniProtKB-ARBA"/>
</dbReference>
<evidence type="ECO:0000313" key="3">
    <source>
        <dbReference type="Proteomes" id="UP000317429"/>
    </source>
</evidence>
<evidence type="ECO:0000313" key="2">
    <source>
        <dbReference type="EMBL" id="QDU90664.1"/>
    </source>
</evidence>